<dbReference type="SUPFAM" id="SSF52374">
    <property type="entry name" value="Nucleotidylyl transferase"/>
    <property type="match status" value="1"/>
</dbReference>
<evidence type="ECO:0000256" key="8">
    <source>
        <dbReference type="ARBA" id="ARBA00022840"/>
    </source>
</evidence>
<dbReference type="Gene3D" id="3.40.50.620">
    <property type="entry name" value="HUPs"/>
    <property type="match status" value="1"/>
</dbReference>
<evidence type="ECO:0000313" key="14">
    <source>
        <dbReference type="EMBL" id="PWJ84995.1"/>
    </source>
</evidence>
<comment type="similarity">
    <text evidence="3 11">Belongs to the NadD family.</text>
</comment>
<evidence type="ECO:0000256" key="2">
    <source>
        <dbReference type="ARBA" id="ARBA00005019"/>
    </source>
</evidence>
<dbReference type="GO" id="GO:0004515">
    <property type="term" value="F:nicotinate-nucleotide adenylyltransferase activity"/>
    <property type="evidence" value="ECO:0007669"/>
    <property type="project" value="UniProtKB-UniRule"/>
</dbReference>
<dbReference type="InterPro" id="IPR014729">
    <property type="entry name" value="Rossmann-like_a/b/a_fold"/>
</dbReference>
<dbReference type="GO" id="GO:0009435">
    <property type="term" value="P:NAD+ biosynthetic process"/>
    <property type="evidence" value="ECO:0007669"/>
    <property type="project" value="UniProtKB-UniRule"/>
</dbReference>
<keyword evidence="7 11" id="KW-0547">Nucleotide-binding</keyword>
<evidence type="ECO:0000259" key="13">
    <source>
        <dbReference type="Pfam" id="PF01467"/>
    </source>
</evidence>
<comment type="function">
    <text evidence="1 11">Catalyzes the reversible adenylation of nicotinate mononucleotide (NaMN) to nicotinic acid adenine dinucleotide (NaAD).</text>
</comment>
<dbReference type="AlphaFoldDB" id="A0A316C5F9"/>
<dbReference type="UniPathway" id="UPA00253">
    <property type="reaction ID" value="UER00332"/>
</dbReference>
<keyword evidence="15" id="KW-1185">Reference proteome</keyword>
<keyword evidence="5 11" id="KW-0808">Transferase</keyword>
<keyword evidence="6 11" id="KW-0548">Nucleotidyltransferase</keyword>
<evidence type="ECO:0000256" key="9">
    <source>
        <dbReference type="ARBA" id="ARBA00023027"/>
    </source>
</evidence>
<dbReference type="Proteomes" id="UP000245396">
    <property type="component" value="Unassembled WGS sequence"/>
</dbReference>
<dbReference type="EC" id="2.7.7.18" evidence="11"/>
<evidence type="ECO:0000256" key="4">
    <source>
        <dbReference type="ARBA" id="ARBA00022642"/>
    </source>
</evidence>
<dbReference type="NCBIfam" id="TIGR00482">
    <property type="entry name" value="nicotinate (nicotinamide) nucleotide adenylyltransferase"/>
    <property type="match status" value="1"/>
</dbReference>
<evidence type="ECO:0000256" key="3">
    <source>
        <dbReference type="ARBA" id="ARBA00009014"/>
    </source>
</evidence>
<name>A0A316C5F9_PSESE</name>
<dbReference type="NCBIfam" id="NF000845">
    <property type="entry name" value="PRK00071.2-4"/>
    <property type="match status" value="1"/>
</dbReference>
<feature type="compositionally biased region" description="Polar residues" evidence="12">
    <location>
        <begin position="1"/>
        <end position="13"/>
    </location>
</feature>
<dbReference type="InterPro" id="IPR004821">
    <property type="entry name" value="Cyt_trans-like"/>
</dbReference>
<accession>A0A316C5F9</accession>
<comment type="pathway">
    <text evidence="2 11">Cofactor biosynthesis; NAD(+) biosynthesis; deamido-NAD(+) from nicotinate D-ribonucleotide: step 1/1.</text>
</comment>
<dbReference type="NCBIfam" id="NF000843">
    <property type="entry name" value="PRK00071.2-2"/>
    <property type="match status" value="1"/>
</dbReference>
<organism evidence="14 15">
    <name type="scientific">Pseudaminobacter salicylatoxidans</name>
    <dbReference type="NCBI Taxonomy" id="93369"/>
    <lineage>
        <taxon>Bacteria</taxon>
        <taxon>Pseudomonadati</taxon>
        <taxon>Pseudomonadota</taxon>
        <taxon>Alphaproteobacteria</taxon>
        <taxon>Hyphomicrobiales</taxon>
        <taxon>Phyllobacteriaceae</taxon>
        <taxon>Pseudaminobacter</taxon>
    </lineage>
</organism>
<evidence type="ECO:0000256" key="6">
    <source>
        <dbReference type="ARBA" id="ARBA00022695"/>
    </source>
</evidence>
<dbReference type="STRING" id="1192868.GCA_000304395_02838"/>
<gene>
    <name evidence="11" type="primary">nadD</name>
    <name evidence="14" type="ORF">C7441_104263</name>
</gene>
<dbReference type="PANTHER" id="PTHR39321">
    <property type="entry name" value="NICOTINATE-NUCLEOTIDE ADENYLYLTRANSFERASE-RELATED"/>
    <property type="match status" value="1"/>
</dbReference>
<evidence type="ECO:0000313" key="15">
    <source>
        <dbReference type="Proteomes" id="UP000245396"/>
    </source>
</evidence>
<dbReference type="EMBL" id="QGGG01000004">
    <property type="protein sequence ID" value="PWJ84995.1"/>
    <property type="molecule type" value="Genomic_DNA"/>
</dbReference>
<dbReference type="Pfam" id="PF01467">
    <property type="entry name" value="CTP_transf_like"/>
    <property type="match status" value="1"/>
</dbReference>
<keyword evidence="8 11" id="KW-0067">ATP-binding</keyword>
<evidence type="ECO:0000256" key="12">
    <source>
        <dbReference type="SAM" id="MobiDB-lite"/>
    </source>
</evidence>
<feature type="region of interest" description="Disordered" evidence="12">
    <location>
        <begin position="1"/>
        <end position="23"/>
    </location>
</feature>
<evidence type="ECO:0000256" key="11">
    <source>
        <dbReference type="HAMAP-Rule" id="MF_00244"/>
    </source>
</evidence>
<feature type="domain" description="Cytidyltransferase-like" evidence="13">
    <location>
        <begin position="46"/>
        <end position="225"/>
    </location>
</feature>
<dbReference type="GO" id="GO:0005524">
    <property type="term" value="F:ATP binding"/>
    <property type="evidence" value="ECO:0007669"/>
    <property type="project" value="UniProtKB-KW"/>
</dbReference>
<dbReference type="InterPro" id="IPR005248">
    <property type="entry name" value="NadD/NMNAT"/>
</dbReference>
<evidence type="ECO:0000256" key="10">
    <source>
        <dbReference type="ARBA" id="ARBA00048721"/>
    </source>
</evidence>
<dbReference type="PANTHER" id="PTHR39321:SF3">
    <property type="entry name" value="PHOSPHOPANTETHEINE ADENYLYLTRANSFERASE"/>
    <property type="match status" value="1"/>
</dbReference>
<comment type="catalytic activity">
    <reaction evidence="10 11">
        <text>nicotinate beta-D-ribonucleotide + ATP + H(+) = deamido-NAD(+) + diphosphate</text>
        <dbReference type="Rhea" id="RHEA:22860"/>
        <dbReference type="ChEBI" id="CHEBI:15378"/>
        <dbReference type="ChEBI" id="CHEBI:30616"/>
        <dbReference type="ChEBI" id="CHEBI:33019"/>
        <dbReference type="ChEBI" id="CHEBI:57502"/>
        <dbReference type="ChEBI" id="CHEBI:58437"/>
        <dbReference type="EC" id="2.7.7.18"/>
    </reaction>
</comment>
<evidence type="ECO:0000256" key="7">
    <source>
        <dbReference type="ARBA" id="ARBA00022741"/>
    </source>
</evidence>
<dbReference type="HAMAP" id="MF_00244">
    <property type="entry name" value="NaMN_adenylyltr"/>
    <property type="match status" value="1"/>
</dbReference>
<dbReference type="CDD" id="cd02165">
    <property type="entry name" value="NMNAT"/>
    <property type="match status" value="1"/>
</dbReference>
<protein>
    <recommendedName>
        <fullName evidence="11">Probable nicotinate-nucleotide adenylyltransferase</fullName>
        <ecNumber evidence="11">2.7.7.18</ecNumber>
    </recommendedName>
    <alternativeName>
        <fullName evidence="11">Deamido-NAD(+) diphosphorylase</fullName>
    </alternativeName>
    <alternativeName>
        <fullName evidence="11">Deamido-NAD(+) pyrophosphorylase</fullName>
    </alternativeName>
    <alternativeName>
        <fullName evidence="11">Nicotinate mononucleotide adenylyltransferase</fullName>
        <shortName evidence="11">NaMN adenylyltransferase</shortName>
    </alternativeName>
</protein>
<evidence type="ECO:0000256" key="1">
    <source>
        <dbReference type="ARBA" id="ARBA00002324"/>
    </source>
</evidence>
<keyword evidence="9 11" id="KW-0520">NAD</keyword>
<proteinExistence type="inferred from homology"/>
<comment type="caution">
    <text evidence="14">The sequence shown here is derived from an EMBL/GenBank/DDBJ whole genome shotgun (WGS) entry which is preliminary data.</text>
</comment>
<reference evidence="14 15" key="1">
    <citation type="submission" date="2018-05" db="EMBL/GenBank/DDBJ databases">
        <title>Genomic Encyclopedia of Type Strains, Phase IV (KMG-IV): sequencing the most valuable type-strain genomes for metagenomic binning, comparative biology and taxonomic classification.</title>
        <authorList>
            <person name="Goeker M."/>
        </authorList>
    </citation>
    <scope>NUCLEOTIDE SEQUENCE [LARGE SCALE GENOMIC DNA]</scope>
    <source>
        <strain evidence="14 15">DSM 6986</strain>
    </source>
</reference>
<evidence type="ECO:0000256" key="5">
    <source>
        <dbReference type="ARBA" id="ARBA00022679"/>
    </source>
</evidence>
<sequence>MPTSDLIQPTPRSASRIDPPRKEEGISVAPSFLRMPHVEKGMQVGLFGGSFNPPHGGHALVAEIAMRRLRLDQFWWMVTPGSPLKDTRELAPLAERIRLSRAIARDPRMKVTAFEASYHVRYTADTLALIKARNPGVDFVWVMGADNLRDFHHWQRWRQIAMTFPIAVIDRPGSTLSFLSSVVAKTFAYARVDESDAPRLARMRAPAWTFIHGRRSWLSSTAIRNGTKRP</sequence>
<keyword evidence="4 11" id="KW-0662">Pyridine nucleotide biosynthesis</keyword>